<dbReference type="InterPro" id="IPR050266">
    <property type="entry name" value="AB_hydrolase_sf"/>
</dbReference>
<dbReference type="InterPro" id="IPR029058">
    <property type="entry name" value="AB_hydrolase_fold"/>
</dbReference>
<dbReference type="VEuPathDB" id="FungiDB:MAPG_08133"/>
<dbReference type="eggNOG" id="KOG2386">
    <property type="taxonomic scope" value="Eukaryota"/>
</dbReference>
<sequence>MLGGGPSLFSSIQARIARLVGDSSAGCARWVLVLALLAPAVSLLLLARTRPIRQRMAPSSVAADPKQPSDGLLPGLEDSQQNQQQQQQHCTHDPAVTDPPLLQKHSTFKPYTTSRFTYPAIRTVYRRHPKIDELPVSPSPIPLLVFIHGLGGSAAQFQPLLTSLVNVSSCLAVDLPGCGRSEFAPTDWDAYTTDALVELLELVIEDYRQKDAGQQVVLIGHSMGAALAAQLASKTSPRRSVVADNVLGLVAICPPSQPPSEQQTSLFRRLLWIPTPVFNLWRAWDRRGGVESASVRRFVGPDADLEARKRQHRFNNQSQTAVWRRIAWGSLAVYENGEPRGGFAGKRVWQGVNVPVYLISGADDHVTPPTEAERIREWLSVGCSQHDDGQGSESHTIVDSAAPVDFPEAPLKGTTSPTPPSEDVVQMTVEPSRPSSESSERHDDPSTPREDSPDLPPLRSRPLQMVESVTLPSPATHALLYTPSTERVLAGLVSDFLSTSVSPRLSLGWQLQYLSREGKWDVKNLAKWREVEQVSEPIAGIFRAMKTLREVDETHCPAAFVAKWGHTIKDVIDISHDTPVYDSRGLESGGIRYHKFPTVSKIPPTDDEINAFIALVDKIRAEQQARLQSEAADAASRGEAMDTKRTYMTAVHCHYGKNRTGYFIVCYLVERCGFDVQSAISEFARARPNGIRHQHFLDKLHVKYSLRRKR</sequence>
<protein>
    <submittedName>
        <fullName evidence="3">Dual specificity phosphatase catalytic domain-containing protein</fullName>
    </submittedName>
</protein>
<dbReference type="EnsemblFungi" id="MAPG_08133T0">
    <property type="protein sequence ID" value="MAPG_08133T0"/>
    <property type="gene ID" value="MAPG_08133"/>
</dbReference>
<reference evidence="5" key="2">
    <citation type="submission" date="2010-05" db="EMBL/GenBank/DDBJ databases">
        <title>The genome sequence of Magnaporthe poae strain ATCC 64411.</title>
        <authorList>
            <person name="Ma L.-J."/>
            <person name="Dead R."/>
            <person name="Young S."/>
            <person name="Zeng Q."/>
            <person name="Koehrsen M."/>
            <person name="Alvarado L."/>
            <person name="Berlin A."/>
            <person name="Chapman S.B."/>
            <person name="Chen Z."/>
            <person name="Freedman E."/>
            <person name="Gellesch M."/>
            <person name="Goldberg J."/>
            <person name="Griggs A."/>
            <person name="Gujja S."/>
            <person name="Heilman E.R."/>
            <person name="Heiman D."/>
            <person name="Hepburn T."/>
            <person name="Howarth C."/>
            <person name="Jen D."/>
            <person name="Larson L."/>
            <person name="Mehta T."/>
            <person name="Neiman D."/>
            <person name="Pearson M."/>
            <person name="Roberts A."/>
            <person name="Saif S."/>
            <person name="Shea T."/>
            <person name="Shenoy N."/>
            <person name="Sisk P."/>
            <person name="Stolte C."/>
            <person name="Sykes S."/>
            <person name="Walk T."/>
            <person name="White J."/>
            <person name="Yandava C."/>
            <person name="Haas B."/>
            <person name="Nusbaum C."/>
            <person name="Birren B."/>
        </authorList>
    </citation>
    <scope>NUCLEOTIDE SEQUENCE [LARGE SCALE GENOMIC DNA]</scope>
    <source>
        <strain evidence="5">ATCC 64411 / 73-15</strain>
    </source>
</reference>
<organism evidence="4 5">
    <name type="scientific">Magnaporthiopsis poae (strain ATCC 64411 / 73-15)</name>
    <name type="common">Kentucky bluegrass fungus</name>
    <name type="synonym">Magnaporthe poae</name>
    <dbReference type="NCBI Taxonomy" id="644358"/>
    <lineage>
        <taxon>Eukaryota</taxon>
        <taxon>Fungi</taxon>
        <taxon>Dikarya</taxon>
        <taxon>Ascomycota</taxon>
        <taxon>Pezizomycotina</taxon>
        <taxon>Sordariomycetes</taxon>
        <taxon>Sordariomycetidae</taxon>
        <taxon>Magnaporthales</taxon>
        <taxon>Magnaporthaceae</taxon>
        <taxon>Magnaporthiopsis</taxon>
    </lineage>
</organism>
<feature type="compositionally biased region" description="Basic and acidic residues" evidence="1">
    <location>
        <begin position="438"/>
        <end position="452"/>
    </location>
</feature>
<dbReference type="GO" id="GO:0016020">
    <property type="term" value="C:membrane"/>
    <property type="evidence" value="ECO:0007669"/>
    <property type="project" value="TreeGrafter"/>
</dbReference>
<proteinExistence type="predicted"/>
<reference evidence="4" key="5">
    <citation type="submission" date="2015-06" db="UniProtKB">
        <authorList>
            <consortium name="EnsemblFungi"/>
        </authorList>
    </citation>
    <scope>IDENTIFICATION</scope>
    <source>
        <strain evidence="4">ATCC 64411</strain>
    </source>
</reference>
<dbReference type="SUPFAM" id="SSF52799">
    <property type="entry name" value="(Phosphotyrosine protein) phosphatases II"/>
    <property type="match status" value="1"/>
</dbReference>
<evidence type="ECO:0000256" key="1">
    <source>
        <dbReference type="SAM" id="MobiDB-lite"/>
    </source>
</evidence>
<keyword evidence="5" id="KW-1185">Reference proteome</keyword>
<dbReference type="Gene3D" id="3.40.50.1820">
    <property type="entry name" value="alpha/beta hydrolase"/>
    <property type="match status" value="1"/>
</dbReference>
<dbReference type="SMART" id="SM00404">
    <property type="entry name" value="PTPc_motif"/>
    <property type="match status" value="1"/>
</dbReference>
<feature type="region of interest" description="Disordered" evidence="1">
    <location>
        <begin position="55"/>
        <end position="106"/>
    </location>
</feature>
<gene>
    <name evidence="3" type="ORF">MAPG_08133</name>
</gene>
<dbReference type="InterPro" id="IPR029021">
    <property type="entry name" value="Prot-tyrosine_phosphatase-like"/>
</dbReference>
<dbReference type="InterPro" id="IPR000073">
    <property type="entry name" value="AB_hydrolase_1"/>
</dbReference>
<dbReference type="AlphaFoldDB" id="A0A0C4E6J1"/>
<dbReference type="InterPro" id="IPR016130">
    <property type="entry name" value="Tyr_Pase_AS"/>
</dbReference>
<dbReference type="Proteomes" id="UP000011715">
    <property type="component" value="Unassembled WGS sequence"/>
</dbReference>
<dbReference type="SUPFAM" id="SSF53474">
    <property type="entry name" value="alpha/beta-Hydrolases"/>
    <property type="match status" value="1"/>
</dbReference>
<dbReference type="FunFam" id="3.40.50.1820:FF:000273">
    <property type="entry name" value="Dual specificity phosphatase catalytic domain protein"/>
    <property type="match status" value="1"/>
</dbReference>
<dbReference type="CDD" id="cd14502">
    <property type="entry name" value="RNA_5'-triphosphatase"/>
    <property type="match status" value="1"/>
</dbReference>
<dbReference type="EMBL" id="GL876972">
    <property type="protein sequence ID" value="KLU89159.1"/>
    <property type="molecule type" value="Genomic_DNA"/>
</dbReference>
<evidence type="ECO:0000259" key="2">
    <source>
        <dbReference type="PROSITE" id="PS50056"/>
    </source>
</evidence>
<dbReference type="GO" id="GO:0046464">
    <property type="term" value="P:acylglycerol catabolic process"/>
    <property type="evidence" value="ECO:0007669"/>
    <property type="project" value="TreeGrafter"/>
</dbReference>
<dbReference type="Gene3D" id="3.90.190.10">
    <property type="entry name" value="Protein tyrosine phosphatase superfamily"/>
    <property type="match status" value="1"/>
</dbReference>
<accession>A0A0C4E6J1</accession>
<dbReference type="PANTHER" id="PTHR43798">
    <property type="entry name" value="MONOACYLGLYCEROL LIPASE"/>
    <property type="match status" value="1"/>
</dbReference>
<dbReference type="STRING" id="644358.A0A0C4E6J1"/>
<dbReference type="EMBL" id="ADBL01001966">
    <property type="status" value="NOT_ANNOTATED_CDS"/>
    <property type="molecule type" value="Genomic_DNA"/>
</dbReference>
<dbReference type="OMA" id="PGIRHGH"/>
<dbReference type="InterPro" id="IPR000387">
    <property type="entry name" value="Tyr_Pase_dom"/>
</dbReference>
<reference evidence="3" key="1">
    <citation type="submission" date="2010-05" db="EMBL/GenBank/DDBJ databases">
        <title>The Genome Sequence of Magnaporthe poae strain ATCC 64411.</title>
        <authorList>
            <consortium name="The Broad Institute Genome Sequencing Platform"/>
            <consortium name="Broad Institute Genome Sequencing Center for Infectious Disease"/>
            <person name="Ma L.-J."/>
            <person name="Dead R."/>
            <person name="Young S."/>
            <person name="Zeng Q."/>
            <person name="Koehrsen M."/>
            <person name="Alvarado L."/>
            <person name="Berlin A."/>
            <person name="Chapman S.B."/>
            <person name="Chen Z."/>
            <person name="Freedman E."/>
            <person name="Gellesch M."/>
            <person name="Goldberg J."/>
            <person name="Griggs A."/>
            <person name="Gujja S."/>
            <person name="Heilman E.R."/>
            <person name="Heiman D."/>
            <person name="Hepburn T."/>
            <person name="Howarth C."/>
            <person name="Jen D."/>
            <person name="Larson L."/>
            <person name="Mehta T."/>
            <person name="Neiman D."/>
            <person name="Pearson M."/>
            <person name="Roberts A."/>
            <person name="Saif S."/>
            <person name="Shea T."/>
            <person name="Shenoy N."/>
            <person name="Sisk P."/>
            <person name="Stolte C."/>
            <person name="Sykes S."/>
            <person name="Walk T."/>
            <person name="White J."/>
            <person name="Yandava C."/>
            <person name="Haas B."/>
            <person name="Nusbaum C."/>
            <person name="Birren B."/>
        </authorList>
    </citation>
    <scope>NUCLEOTIDE SEQUENCE</scope>
    <source>
        <strain evidence="3">ATCC 64411</strain>
    </source>
</reference>
<dbReference type="GO" id="GO:0047372">
    <property type="term" value="F:monoacylglycerol lipase activity"/>
    <property type="evidence" value="ECO:0007669"/>
    <property type="project" value="TreeGrafter"/>
</dbReference>
<evidence type="ECO:0000313" key="3">
    <source>
        <dbReference type="EMBL" id="KLU89159.1"/>
    </source>
</evidence>
<reference evidence="3" key="3">
    <citation type="submission" date="2011-03" db="EMBL/GenBank/DDBJ databases">
        <title>Annotation of Magnaporthe poae ATCC 64411.</title>
        <authorList>
            <person name="Ma L.-J."/>
            <person name="Dead R."/>
            <person name="Young S.K."/>
            <person name="Zeng Q."/>
            <person name="Gargeya S."/>
            <person name="Fitzgerald M."/>
            <person name="Haas B."/>
            <person name="Abouelleil A."/>
            <person name="Alvarado L."/>
            <person name="Arachchi H.M."/>
            <person name="Berlin A."/>
            <person name="Brown A."/>
            <person name="Chapman S.B."/>
            <person name="Chen Z."/>
            <person name="Dunbar C."/>
            <person name="Freedman E."/>
            <person name="Gearin G."/>
            <person name="Gellesch M."/>
            <person name="Goldberg J."/>
            <person name="Griggs A."/>
            <person name="Gujja S."/>
            <person name="Heiman D."/>
            <person name="Howarth C."/>
            <person name="Larson L."/>
            <person name="Lui A."/>
            <person name="MacDonald P.J.P."/>
            <person name="Mehta T."/>
            <person name="Montmayeur A."/>
            <person name="Murphy C."/>
            <person name="Neiman D."/>
            <person name="Pearson M."/>
            <person name="Priest M."/>
            <person name="Roberts A."/>
            <person name="Saif S."/>
            <person name="Shea T."/>
            <person name="Shenoy N."/>
            <person name="Sisk P."/>
            <person name="Stolte C."/>
            <person name="Sykes S."/>
            <person name="Yandava C."/>
            <person name="Wortman J."/>
            <person name="Nusbaum C."/>
            <person name="Birren B."/>
        </authorList>
    </citation>
    <scope>NUCLEOTIDE SEQUENCE</scope>
    <source>
        <strain evidence="3">ATCC 64411</strain>
    </source>
</reference>
<dbReference type="PROSITE" id="PS00383">
    <property type="entry name" value="TYR_PHOSPHATASE_1"/>
    <property type="match status" value="1"/>
</dbReference>
<feature type="region of interest" description="Disordered" evidence="1">
    <location>
        <begin position="405"/>
        <end position="460"/>
    </location>
</feature>
<reference evidence="4" key="4">
    <citation type="journal article" date="2015" name="G3 (Bethesda)">
        <title>Genome sequences of three phytopathogenic species of the Magnaporthaceae family of fungi.</title>
        <authorList>
            <person name="Okagaki L.H."/>
            <person name="Nunes C.C."/>
            <person name="Sailsbery J."/>
            <person name="Clay B."/>
            <person name="Brown D."/>
            <person name="John T."/>
            <person name="Oh Y."/>
            <person name="Young N."/>
            <person name="Fitzgerald M."/>
            <person name="Haas B.J."/>
            <person name="Zeng Q."/>
            <person name="Young S."/>
            <person name="Adiconis X."/>
            <person name="Fan L."/>
            <person name="Levin J.Z."/>
            <person name="Mitchell T.K."/>
            <person name="Okubara P.A."/>
            <person name="Farman M.L."/>
            <person name="Kohn L.M."/>
            <person name="Birren B."/>
            <person name="Ma L.-J."/>
            <person name="Dean R.A."/>
        </authorList>
    </citation>
    <scope>NUCLEOTIDE SEQUENCE</scope>
    <source>
        <strain evidence="4">ATCC 64411 / 73-15</strain>
    </source>
</reference>
<dbReference type="InterPro" id="IPR003595">
    <property type="entry name" value="Tyr_Pase_cat"/>
</dbReference>
<evidence type="ECO:0000313" key="5">
    <source>
        <dbReference type="Proteomes" id="UP000011715"/>
    </source>
</evidence>
<dbReference type="PANTHER" id="PTHR43798:SF5">
    <property type="entry name" value="MONOACYLGLYCEROL LIPASE ABHD6"/>
    <property type="match status" value="1"/>
</dbReference>
<dbReference type="Pfam" id="PF00561">
    <property type="entry name" value="Abhydrolase_1"/>
    <property type="match status" value="1"/>
</dbReference>
<dbReference type="FunFam" id="3.90.190.10:FF:000090">
    <property type="entry name" value="Dual specificity phosphatase catalytic domain protein"/>
    <property type="match status" value="1"/>
</dbReference>
<dbReference type="PROSITE" id="PS50056">
    <property type="entry name" value="TYR_PHOSPHATASE_2"/>
    <property type="match status" value="1"/>
</dbReference>
<name>A0A0C4E6J1_MAGP6</name>
<feature type="domain" description="Tyrosine specific protein phosphatases" evidence="2">
    <location>
        <begin position="610"/>
        <end position="692"/>
    </location>
</feature>
<dbReference type="GO" id="GO:0140096">
    <property type="term" value="F:catalytic activity, acting on a protein"/>
    <property type="evidence" value="ECO:0007669"/>
    <property type="project" value="UniProtKB-ARBA"/>
</dbReference>
<dbReference type="OrthoDB" id="428974at2759"/>
<evidence type="ECO:0000313" key="4">
    <source>
        <dbReference type="EnsemblFungi" id="MAPG_08133T0"/>
    </source>
</evidence>